<organism evidence="9 10">
    <name type="scientific">Dispira parvispora</name>
    <dbReference type="NCBI Taxonomy" id="1520584"/>
    <lineage>
        <taxon>Eukaryota</taxon>
        <taxon>Fungi</taxon>
        <taxon>Fungi incertae sedis</taxon>
        <taxon>Zoopagomycota</taxon>
        <taxon>Kickxellomycotina</taxon>
        <taxon>Dimargaritomycetes</taxon>
        <taxon>Dimargaritales</taxon>
        <taxon>Dimargaritaceae</taxon>
        <taxon>Dispira</taxon>
    </lineage>
</organism>
<feature type="compositionally biased region" description="Polar residues" evidence="7">
    <location>
        <begin position="145"/>
        <end position="158"/>
    </location>
</feature>
<evidence type="ECO:0008006" key="11">
    <source>
        <dbReference type="Google" id="ProtNLM"/>
    </source>
</evidence>
<evidence type="ECO:0000256" key="7">
    <source>
        <dbReference type="SAM" id="MobiDB-lite"/>
    </source>
</evidence>
<dbReference type="PANTHER" id="PTHR13505">
    <property type="entry name" value="TRANSMEMBRANE PROTEIN 208"/>
    <property type="match status" value="1"/>
</dbReference>
<dbReference type="InterPro" id="IPR008506">
    <property type="entry name" value="SND2/TMEM208"/>
</dbReference>
<comment type="similarity">
    <text evidence="2">Belongs to the TMEM208 family.</text>
</comment>
<evidence type="ECO:0000256" key="4">
    <source>
        <dbReference type="ARBA" id="ARBA00022824"/>
    </source>
</evidence>
<keyword evidence="5 8" id="KW-1133">Transmembrane helix</keyword>
<dbReference type="PANTHER" id="PTHR13505:SF7">
    <property type="entry name" value="TRANSMEMBRANE PROTEIN 208"/>
    <property type="match status" value="1"/>
</dbReference>
<proteinExistence type="inferred from homology"/>
<keyword evidence="10" id="KW-1185">Reference proteome</keyword>
<dbReference type="AlphaFoldDB" id="A0A9W8AS05"/>
<name>A0A9W8AS05_9FUNG</name>
<protein>
    <recommendedName>
        <fullName evidence="11">DUF788-domain-containing protein</fullName>
    </recommendedName>
</protein>
<evidence type="ECO:0000256" key="6">
    <source>
        <dbReference type="ARBA" id="ARBA00023136"/>
    </source>
</evidence>
<accession>A0A9W8AS05</accession>
<evidence type="ECO:0000256" key="1">
    <source>
        <dbReference type="ARBA" id="ARBA00004477"/>
    </source>
</evidence>
<dbReference type="Pfam" id="PF05620">
    <property type="entry name" value="TMEM208_SND2"/>
    <property type="match status" value="1"/>
</dbReference>
<evidence type="ECO:0000256" key="2">
    <source>
        <dbReference type="ARBA" id="ARBA00009950"/>
    </source>
</evidence>
<dbReference type="EMBL" id="JANBPY010001691">
    <property type="protein sequence ID" value="KAJ1959065.1"/>
    <property type="molecule type" value="Genomic_DNA"/>
</dbReference>
<dbReference type="GO" id="GO:0005773">
    <property type="term" value="C:vacuole"/>
    <property type="evidence" value="ECO:0007669"/>
    <property type="project" value="GOC"/>
</dbReference>
<sequence>MANNAAKKLAVENAKTIKRLRQLFYGVNLVYVLVRFLWQFSSVTWSSSLGYVATFLVSFFVFQQLVSMGQPHYNERGDLLRSGEDLGMPGLTSYMFDVLYVTWFVHLGTLWSDLFWYLYVLLPGYAVYTLGGYIWPYLSQWLGSGSGNSSAPSDTSTNRQEKKSKKAKQPRAKYVRS</sequence>
<evidence type="ECO:0000313" key="9">
    <source>
        <dbReference type="EMBL" id="KAJ1959065.1"/>
    </source>
</evidence>
<feature type="transmembrane region" description="Helical" evidence="8">
    <location>
        <begin position="114"/>
        <end position="135"/>
    </location>
</feature>
<keyword evidence="3 8" id="KW-0812">Transmembrane</keyword>
<keyword evidence="6 8" id="KW-0472">Membrane</keyword>
<evidence type="ECO:0000256" key="5">
    <source>
        <dbReference type="ARBA" id="ARBA00022989"/>
    </source>
</evidence>
<evidence type="ECO:0000256" key="3">
    <source>
        <dbReference type="ARBA" id="ARBA00022692"/>
    </source>
</evidence>
<keyword evidence="4" id="KW-0256">Endoplasmic reticulum</keyword>
<gene>
    <name evidence="9" type="ORF">IWQ62_004762</name>
</gene>
<evidence type="ECO:0000313" key="10">
    <source>
        <dbReference type="Proteomes" id="UP001150925"/>
    </source>
</evidence>
<dbReference type="GO" id="GO:0005789">
    <property type="term" value="C:endoplasmic reticulum membrane"/>
    <property type="evidence" value="ECO:0007669"/>
    <property type="project" value="UniProtKB-SubCell"/>
</dbReference>
<comment type="caution">
    <text evidence="9">The sequence shown here is derived from an EMBL/GenBank/DDBJ whole genome shotgun (WGS) entry which is preliminary data.</text>
</comment>
<feature type="transmembrane region" description="Helical" evidence="8">
    <location>
        <begin position="86"/>
        <end position="108"/>
    </location>
</feature>
<dbReference type="OrthoDB" id="276296at2759"/>
<dbReference type="Proteomes" id="UP001150925">
    <property type="component" value="Unassembled WGS sequence"/>
</dbReference>
<reference evidence="9" key="1">
    <citation type="submission" date="2022-07" db="EMBL/GenBank/DDBJ databases">
        <title>Phylogenomic reconstructions and comparative analyses of Kickxellomycotina fungi.</title>
        <authorList>
            <person name="Reynolds N.K."/>
            <person name="Stajich J.E."/>
            <person name="Barry K."/>
            <person name="Grigoriev I.V."/>
            <person name="Crous P."/>
            <person name="Smith M.E."/>
        </authorList>
    </citation>
    <scope>NUCLEOTIDE SEQUENCE</scope>
    <source>
        <strain evidence="9">RSA 1196</strain>
    </source>
</reference>
<comment type="subcellular location">
    <subcellularLocation>
        <location evidence="1">Endoplasmic reticulum membrane</location>
        <topology evidence="1">Multi-pass membrane protein</topology>
    </subcellularLocation>
</comment>
<feature type="compositionally biased region" description="Basic residues" evidence="7">
    <location>
        <begin position="162"/>
        <end position="177"/>
    </location>
</feature>
<feature type="region of interest" description="Disordered" evidence="7">
    <location>
        <begin position="145"/>
        <end position="177"/>
    </location>
</feature>
<evidence type="ECO:0000256" key="8">
    <source>
        <dbReference type="SAM" id="Phobius"/>
    </source>
</evidence>
<dbReference type="GO" id="GO:0006624">
    <property type="term" value="P:vacuolar protein processing"/>
    <property type="evidence" value="ECO:0007669"/>
    <property type="project" value="TreeGrafter"/>
</dbReference>
<feature type="transmembrane region" description="Helical" evidence="8">
    <location>
        <begin position="48"/>
        <end position="66"/>
    </location>
</feature>